<dbReference type="SUPFAM" id="SSF47413">
    <property type="entry name" value="lambda repressor-like DNA-binding domains"/>
    <property type="match status" value="1"/>
</dbReference>
<keyword evidence="3" id="KW-1185">Reference proteome</keyword>
<gene>
    <name evidence="2" type="ORF">SAMN04488081_1885</name>
</gene>
<evidence type="ECO:0000313" key="2">
    <source>
        <dbReference type="EMBL" id="SDY01001.1"/>
    </source>
</evidence>
<reference evidence="2 3" key="1">
    <citation type="submission" date="2016-10" db="EMBL/GenBank/DDBJ databases">
        <authorList>
            <person name="Varghese N."/>
            <person name="Submissions S."/>
        </authorList>
    </citation>
    <scope>NUCLEOTIDE SEQUENCE [LARGE SCALE GENOMIC DNA]</scope>
    <source>
        <strain evidence="2 3">DSM 20748</strain>
    </source>
</reference>
<dbReference type="RefSeq" id="WP_176765455.1">
    <property type="nucleotide sequence ID" value="NZ_FNOS01000004.1"/>
</dbReference>
<sequence>MEIGTKLRFLRKRKSMTLADLAEGIISVSYLSKIENNDNVPDKEVISLLFDKLGMPAPEKIDSSTSDYLDEWYRVMIEKEKERASSMYEELSGVITEKDIELYIKFATFRIKYHLMEGSTGKAEEAIDELAGYEDTLHVRDIFYYYRFKALYHYSINDFQEALEIMKKAATALPTLLVEEWDLTDYHYFFGLVNSRLRKTTSCIFHINRALKYYNRNYHYERAAECHVLLGISHERIQEYEKAEEHFLLADKLARLLNNLYIKGLVSHNLGYLYSLQNNYPKAMEYFISSIDHEKKRNDNANDTLNTIHCIVIENYNAGYIRESERWIDEGLRILDEHSGKYSWEYYYHLHIYRNLIEPSLGEDLISFIEEEALPFFIEKEHPDSIIKYTYILGKHLKKFYKYKKANHYYEVSLRTIKNNHNLGGIIL</sequence>
<dbReference type="Pfam" id="PF01381">
    <property type="entry name" value="HTH_3"/>
    <property type="match status" value="1"/>
</dbReference>
<dbReference type="Gene3D" id="1.10.260.40">
    <property type="entry name" value="lambda repressor-like DNA-binding domains"/>
    <property type="match status" value="1"/>
</dbReference>
<dbReference type="SMART" id="SM00530">
    <property type="entry name" value="HTH_XRE"/>
    <property type="match status" value="1"/>
</dbReference>
<dbReference type="Gene3D" id="1.25.40.10">
    <property type="entry name" value="Tetratricopeptide repeat domain"/>
    <property type="match status" value="1"/>
</dbReference>
<dbReference type="SUPFAM" id="SSF48452">
    <property type="entry name" value="TPR-like"/>
    <property type="match status" value="1"/>
</dbReference>
<accession>A0A1H3GCK7</accession>
<name>A0A1H3GCK7_9BACI</name>
<proteinExistence type="predicted"/>
<organism evidence="2 3">
    <name type="scientific">Salimicrobium album</name>
    <dbReference type="NCBI Taxonomy" id="50717"/>
    <lineage>
        <taxon>Bacteria</taxon>
        <taxon>Bacillati</taxon>
        <taxon>Bacillota</taxon>
        <taxon>Bacilli</taxon>
        <taxon>Bacillales</taxon>
        <taxon>Bacillaceae</taxon>
        <taxon>Salimicrobium</taxon>
    </lineage>
</organism>
<dbReference type="EMBL" id="FNOS01000004">
    <property type="protein sequence ID" value="SDY01001.1"/>
    <property type="molecule type" value="Genomic_DNA"/>
</dbReference>
<dbReference type="InterPro" id="IPR011990">
    <property type="entry name" value="TPR-like_helical_dom_sf"/>
</dbReference>
<feature type="domain" description="HTH cro/C1-type" evidence="1">
    <location>
        <begin position="7"/>
        <end position="61"/>
    </location>
</feature>
<dbReference type="Pfam" id="PF13176">
    <property type="entry name" value="TPR_7"/>
    <property type="match status" value="1"/>
</dbReference>
<dbReference type="Proteomes" id="UP000198647">
    <property type="component" value="Unassembled WGS sequence"/>
</dbReference>
<dbReference type="InterPro" id="IPR001387">
    <property type="entry name" value="Cro/C1-type_HTH"/>
</dbReference>
<dbReference type="InterPro" id="IPR010982">
    <property type="entry name" value="Lambda_DNA-bd_dom_sf"/>
</dbReference>
<comment type="caution">
    <text evidence="2">The sequence shown here is derived from an EMBL/GenBank/DDBJ whole genome shotgun (WGS) entry which is preliminary data.</text>
</comment>
<dbReference type="InterPro" id="IPR019734">
    <property type="entry name" value="TPR_rpt"/>
</dbReference>
<dbReference type="SMART" id="SM00028">
    <property type="entry name" value="TPR"/>
    <property type="match status" value="4"/>
</dbReference>
<evidence type="ECO:0000313" key="3">
    <source>
        <dbReference type="Proteomes" id="UP000198647"/>
    </source>
</evidence>
<evidence type="ECO:0000259" key="1">
    <source>
        <dbReference type="PROSITE" id="PS50943"/>
    </source>
</evidence>
<protein>
    <submittedName>
        <fullName evidence="2">Tetratricopeptide repeat-containing protein</fullName>
    </submittedName>
</protein>
<dbReference type="PROSITE" id="PS50943">
    <property type="entry name" value="HTH_CROC1"/>
    <property type="match status" value="1"/>
</dbReference>
<dbReference type="CDD" id="cd00093">
    <property type="entry name" value="HTH_XRE"/>
    <property type="match status" value="1"/>
</dbReference>